<reference evidence="1 2" key="1">
    <citation type="journal article" date="2015" name="Genome Announc.">
        <title>Draft Genome Sequence of Burkholderia sp. Strain PML1(12), an Ectomycorrhizosphere-Inhabiting Bacterium with Effective Mineral-Weathering Ability.</title>
        <authorList>
            <person name="Uroz S."/>
            <person name="Oger P."/>
        </authorList>
    </citation>
    <scope>NUCLEOTIDE SEQUENCE [LARGE SCALE GENOMIC DNA]</scope>
    <source>
        <strain evidence="2">PML1(12)</strain>
    </source>
</reference>
<sequence length="80" mass="8675">MDRIAGSMGLRYFVVGATARNILMYHLHGVLLLAACDYAFERAGPRLLGRDITSIVSAQCKSQIAAILTTRAVRDRSGHG</sequence>
<name>A0A0J1CS61_9BURK</name>
<evidence type="ECO:0000313" key="1">
    <source>
        <dbReference type="EMBL" id="KLU23447.1"/>
    </source>
</evidence>
<dbReference type="OrthoDB" id="5918411at2"/>
<dbReference type="Proteomes" id="UP000035963">
    <property type="component" value="Unassembled WGS sequence"/>
</dbReference>
<evidence type="ECO:0000313" key="2">
    <source>
        <dbReference type="Proteomes" id="UP000035963"/>
    </source>
</evidence>
<dbReference type="PATRIC" id="fig|908627.4.peg.5616"/>
<dbReference type="RefSeq" id="WP_047894898.1">
    <property type="nucleotide sequence ID" value="NZ_AEJF01000148.1"/>
</dbReference>
<proteinExistence type="predicted"/>
<dbReference type="EMBL" id="AEJF01000148">
    <property type="protein sequence ID" value="KLU23447.1"/>
    <property type="molecule type" value="Genomic_DNA"/>
</dbReference>
<comment type="caution">
    <text evidence="1">The sequence shown here is derived from an EMBL/GenBank/DDBJ whole genome shotgun (WGS) entry which is preliminary data.</text>
</comment>
<gene>
    <name evidence="1" type="ORF">EOS_25175</name>
</gene>
<accession>A0A0J1CS61</accession>
<dbReference type="AlphaFoldDB" id="A0A0J1CS61"/>
<organism evidence="1 2">
    <name type="scientific">Caballeronia mineralivorans PML1(12)</name>
    <dbReference type="NCBI Taxonomy" id="908627"/>
    <lineage>
        <taxon>Bacteria</taxon>
        <taxon>Pseudomonadati</taxon>
        <taxon>Pseudomonadota</taxon>
        <taxon>Betaproteobacteria</taxon>
        <taxon>Burkholderiales</taxon>
        <taxon>Burkholderiaceae</taxon>
        <taxon>Caballeronia</taxon>
    </lineage>
</organism>
<keyword evidence="2" id="KW-1185">Reference proteome</keyword>
<protein>
    <submittedName>
        <fullName evidence="1">Uncharacterized protein</fullName>
    </submittedName>
</protein>